<dbReference type="Gene3D" id="3.40.350.10">
    <property type="entry name" value="Creatinase/prolidase N-terminal domain"/>
    <property type="match status" value="1"/>
</dbReference>
<organism evidence="7 8">
    <name type="scientific">Trichoglossum hirsutum</name>
    <dbReference type="NCBI Taxonomy" id="265104"/>
    <lineage>
        <taxon>Eukaryota</taxon>
        <taxon>Fungi</taxon>
        <taxon>Dikarya</taxon>
        <taxon>Ascomycota</taxon>
        <taxon>Pezizomycotina</taxon>
        <taxon>Geoglossomycetes</taxon>
        <taxon>Geoglossales</taxon>
        <taxon>Geoglossaceae</taxon>
        <taxon>Trichoglossum</taxon>
    </lineage>
</organism>
<evidence type="ECO:0000313" key="7">
    <source>
        <dbReference type="EMBL" id="KAH0559636.1"/>
    </source>
</evidence>
<evidence type="ECO:0000256" key="4">
    <source>
        <dbReference type="ARBA" id="ARBA00022801"/>
    </source>
</evidence>
<feature type="domain" description="Aminopeptidase P N-terminal" evidence="6">
    <location>
        <begin position="75"/>
        <end position="122"/>
    </location>
</feature>
<reference evidence="7" key="1">
    <citation type="submission" date="2021-03" db="EMBL/GenBank/DDBJ databases">
        <title>Comparative genomics and phylogenomic investigation of the class Geoglossomycetes provide insights into ecological specialization and systematics.</title>
        <authorList>
            <person name="Melie T."/>
            <person name="Pirro S."/>
            <person name="Miller A.N."/>
            <person name="Quandt A."/>
        </authorList>
    </citation>
    <scope>NUCLEOTIDE SEQUENCE</scope>
    <source>
        <strain evidence="7">CAQ_001_2017</strain>
    </source>
</reference>
<keyword evidence="8" id="KW-1185">Reference proteome</keyword>
<keyword evidence="5" id="KW-0482">Metalloprotease</keyword>
<dbReference type="PANTHER" id="PTHR43226:SF4">
    <property type="entry name" value="XAA-PRO AMINOPEPTIDASE 3"/>
    <property type="match status" value="1"/>
</dbReference>
<dbReference type="GO" id="GO:0030145">
    <property type="term" value="F:manganese ion binding"/>
    <property type="evidence" value="ECO:0007669"/>
    <property type="project" value="InterPro"/>
</dbReference>
<protein>
    <recommendedName>
        <fullName evidence="6">Aminopeptidase P N-terminal domain-containing protein</fullName>
    </recommendedName>
</protein>
<dbReference type="AlphaFoldDB" id="A0A9P8RQL3"/>
<name>A0A9P8RQL3_9PEZI</name>
<evidence type="ECO:0000259" key="6">
    <source>
        <dbReference type="Pfam" id="PF05195"/>
    </source>
</evidence>
<comment type="caution">
    <text evidence="7">The sequence shown here is derived from an EMBL/GenBank/DDBJ whole genome shotgun (WGS) entry which is preliminary data.</text>
</comment>
<keyword evidence="2" id="KW-0645">Protease</keyword>
<dbReference type="PANTHER" id="PTHR43226">
    <property type="entry name" value="XAA-PRO AMINOPEPTIDASE 3"/>
    <property type="match status" value="1"/>
</dbReference>
<dbReference type="GO" id="GO:0070006">
    <property type="term" value="F:metalloaminopeptidase activity"/>
    <property type="evidence" value="ECO:0007669"/>
    <property type="project" value="InterPro"/>
</dbReference>
<evidence type="ECO:0000256" key="3">
    <source>
        <dbReference type="ARBA" id="ARBA00022723"/>
    </source>
</evidence>
<evidence type="ECO:0000256" key="5">
    <source>
        <dbReference type="ARBA" id="ARBA00023049"/>
    </source>
</evidence>
<dbReference type="SUPFAM" id="SSF53092">
    <property type="entry name" value="Creatinase/prolidase N-terminal domain"/>
    <property type="match status" value="1"/>
</dbReference>
<dbReference type="EMBL" id="JAGHQM010000552">
    <property type="protein sequence ID" value="KAH0559636.1"/>
    <property type="molecule type" value="Genomic_DNA"/>
</dbReference>
<dbReference type="GO" id="GO:0005739">
    <property type="term" value="C:mitochondrion"/>
    <property type="evidence" value="ECO:0007669"/>
    <property type="project" value="TreeGrafter"/>
</dbReference>
<evidence type="ECO:0000256" key="2">
    <source>
        <dbReference type="ARBA" id="ARBA00022438"/>
    </source>
</evidence>
<keyword evidence="3" id="KW-0479">Metal-binding</keyword>
<keyword evidence="2" id="KW-0031">Aminopeptidase</keyword>
<keyword evidence="4" id="KW-0378">Hydrolase</keyword>
<dbReference type="InterPro" id="IPR029149">
    <property type="entry name" value="Creatin/AminoP/Spt16_N"/>
</dbReference>
<evidence type="ECO:0000256" key="1">
    <source>
        <dbReference type="ARBA" id="ARBA00008766"/>
    </source>
</evidence>
<gene>
    <name evidence="7" type="ORF">GP486_003849</name>
</gene>
<sequence length="128" mass="14290">MRLGLRACGRLREFRRLSPARSWSVFPSNPLSGLHRRSFASVSAADLKFGQPLHETHAHLLGAGELTPGISALEYATRRATLAARLPENAIAVLASSDVKYRSGAVFYEFHQDPDFFYLTGMRCHLQF</sequence>
<dbReference type="Pfam" id="PF05195">
    <property type="entry name" value="AMP_N"/>
    <property type="match status" value="1"/>
</dbReference>
<proteinExistence type="inferred from homology"/>
<dbReference type="InterPro" id="IPR052433">
    <property type="entry name" value="X-Pro_dipept-like"/>
</dbReference>
<accession>A0A9P8RQL3</accession>
<comment type="similarity">
    <text evidence="1">Belongs to the peptidase M24B family.</text>
</comment>
<dbReference type="GO" id="GO:0006508">
    <property type="term" value="P:proteolysis"/>
    <property type="evidence" value="ECO:0007669"/>
    <property type="project" value="TreeGrafter"/>
</dbReference>
<evidence type="ECO:0000313" key="8">
    <source>
        <dbReference type="Proteomes" id="UP000750711"/>
    </source>
</evidence>
<dbReference type="Proteomes" id="UP000750711">
    <property type="component" value="Unassembled WGS sequence"/>
</dbReference>
<dbReference type="InterPro" id="IPR007865">
    <property type="entry name" value="Aminopep_P_N"/>
</dbReference>